<dbReference type="RefSeq" id="WP_182553383.1">
    <property type="nucleotide sequence ID" value="NZ_QGAQ01000015.1"/>
</dbReference>
<dbReference type="EMBL" id="QGBI01000015">
    <property type="protein sequence ID" value="MBX3891464.1"/>
    <property type="molecule type" value="Genomic_DNA"/>
</dbReference>
<evidence type="ECO:0000313" key="1">
    <source>
        <dbReference type="EMBL" id="MBX3891464.1"/>
    </source>
</evidence>
<reference evidence="1" key="1">
    <citation type="submission" date="2018-06" db="EMBL/GenBank/DDBJ databases">
        <authorList>
            <person name="O'Rourke A."/>
        </authorList>
    </citation>
    <scope>NUCLEOTIDE SEQUENCE</scope>
    <source>
        <strain evidence="1">132550021-3</strain>
    </source>
</reference>
<protein>
    <submittedName>
        <fullName evidence="1">Uncharacterized protein</fullName>
    </submittedName>
</protein>
<dbReference type="AlphaFoldDB" id="A0AAW4Q932"/>
<organism evidence="1 2">
    <name type="scientific">Ralstonia pickettii</name>
    <name type="common">Burkholderia pickettii</name>
    <dbReference type="NCBI Taxonomy" id="329"/>
    <lineage>
        <taxon>Bacteria</taxon>
        <taxon>Pseudomonadati</taxon>
        <taxon>Pseudomonadota</taxon>
        <taxon>Betaproteobacteria</taxon>
        <taxon>Burkholderiales</taxon>
        <taxon>Burkholderiaceae</taxon>
        <taxon>Ralstonia</taxon>
    </lineage>
</organism>
<dbReference type="Proteomes" id="UP001199322">
    <property type="component" value="Unassembled WGS sequence"/>
</dbReference>
<comment type="caution">
    <text evidence="1">The sequence shown here is derived from an EMBL/GenBank/DDBJ whole genome shotgun (WGS) entry which is preliminary data.</text>
</comment>
<proteinExistence type="predicted"/>
<name>A0AAW4Q932_RALPI</name>
<accession>A0AAW4Q932</accession>
<sequence>MSKLKLHCATTSRVISRLVSSAPLCQREDDNGRPAKLIRCDIGQERFPVFGPPFDPIVAMPGSGLVLRAAVTGPIPTADHRFTISESVERLLEQNRPVQARPGCAGDLFDGKHMLKDASNARAKFFDWLQLAH</sequence>
<evidence type="ECO:0000313" key="2">
    <source>
        <dbReference type="Proteomes" id="UP001199322"/>
    </source>
</evidence>
<gene>
    <name evidence="1" type="ORF">DEE74_16505</name>
</gene>